<dbReference type="SUPFAM" id="SSF55874">
    <property type="entry name" value="ATPase domain of HSP90 chaperone/DNA topoisomerase II/histidine kinase"/>
    <property type="match status" value="1"/>
</dbReference>
<dbReference type="SMART" id="SM00387">
    <property type="entry name" value="HATPase_c"/>
    <property type="match status" value="1"/>
</dbReference>
<dbReference type="CDD" id="cd16922">
    <property type="entry name" value="HATPase_EvgS-ArcB-TorS-like"/>
    <property type="match status" value="1"/>
</dbReference>
<evidence type="ECO:0000256" key="1">
    <source>
        <dbReference type="ARBA" id="ARBA00000085"/>
    </source>
</evidence>
<proteinExistence type="predicted"/>
<evidence type="ECO:0000256" key="2">
    <source>
        <dbReference type="ARBA" id="ARBA00012438"/>
    </source>
</evidence>
<name>A0A6B2M2K4_9BACT</name>
<dbReference type="PANTHER" id="PTHR43547:SF2">
    <property type="entry name" value="HYBRID SIGNAL TRANSDUCTION HISTIDINE KINASE C"/>
    <property type="match status" value="1"/>
</dbReference>
<dbReference type="InterPro" id="IPR005467">
    <property type="entry name" value="His_kinase_dom"/>
</dbReference>
<evidence type="ECO:0000256" key="4">
    <source>
        <dbReference type="ARBA" id="ARBA00022679"/>
    </source>
</evidence>
<evidence type="ECO:0000313" key="11">
    <source>
        <dbReference type="Proteomes" id="UP000478417"/>
    </source>
</evidence>
<keyword evidence="5" id="KW-0418">Kinase</keyword>
<evidence type="ECO:0000313" key="10">
    <source>
        <dbReference type="EMBL" id="NDV62973.1"/>
    </source>
</evidence>
<dbReference type="Gene3D" id="3.40.50.2300">
    <property type="match status" value="1"/>
</dbReference>
<feature type="modified residue" description="4-aspartylphosphate" evidence="6">
    <location>
        <position position="57"/>
    </location>
</feature>
<dbReference type="SUPFAM" id="SSF47384">
    <property type="entry name" value="Homodimeric domain of signal transducing histidine kinase"/>
    <property type="match status" value="1"/>
</dbReference>
<dbReference type="SUPFAM" id="SSF52172">
    <property type="entry name" value="CheY-like"/>
    <property type="match status" value="1"/>
</dbReference>
<dbReference type="PROSITE" id="PS50110">
    <property type="entry name" value="RESPONSE_REGULATORY"/>
    <property type="match status" value="1"/>
</dbReference>
<dbReference type="InterPro" id="IPR011006">
    <property type="entry name" value="CheY-like_superfamily"/>
</dbReference>
<dbReference type="CDD" id="cd19920">
    <property type="entry name" value="REC_PA4781-like"/>
    <property type="match status" value="1"/>
</dbReference>
<evidence type="ECO:0000256" key="3">
    <source>
        <dbReference type="ARBA" id="ARBA00022553"/>
    </source>
</evidence>
<evidence type="ECO:0000256" key="7">
    <source>
        <dbReference type="SAM" id="Coils"/>
    </source>
</evidence>
<dbReference type="CDD" id="cd00082">
    <property type="entry name" value="HisKA"/>
    <property type="match status" value="1"/>
</dbReference>
<accession>A0A6B2M2K4</accession>
<dbReference type="RefSeq" id="WP_163965841.1">
    <property type="nucleotide sequence ID" value="NZ_JAAGNX010000003.1"/>
</dbReference>
<dbReference type="Pfam" id="PF02518">
    <property type="entry name" value="HATPase_c"/>
    <property type="match status" value="1"/>
</dbReference>
<dbReference type="InterPro" id="IPR003661">
    <property type="entry name" value="HisK_dim/P_dom"/>
</dbReference>
<comment type="catalytic activity">
    <reaction evidence="1">
        <text>ATP + protein L-histidine = ADP + protein N-phospho-L-histidine.</text>
        <dbReference type="EC" id="2.7.13.3"/>
    </reaction>
</comment>
<dbReference type="InterPro" id="IPR036097">
    <property type="entry name" value="HisK_dim/P_sf"/>
</dbReference>
<dbReference type="PROSITE" id="PS50109">
    <property type="entry name" value="HIS_KIN"/>
    <property type="match status" value="1"/>
</dbReference>
<dbReference type="InterPro" id="IPR036890">
    <property type="entry name" value="HATPase_C_sf"/>
</dbReference>
<dbReference type="AlphaFoldDB" id="A0A6B2M2K4"/>
<dbReference type="Pfam" id="PF00512">
    <property type="entry name" value="HisKA"/>
    <property type="match status" value="1"/>
</dbReference>
<keyword evidence="7" id="KW-0175">Coiled coil</keyword>
<keyword evidence="4" id="KW-0808">Transferase</keyword>
<evidence type="ECO:0000259" key="9">
    <source>
        <dbReference type="PROSITE" id="PS50110"/>
    </source>
</evidence>
<dbReference type="InterPro" id="IPR003594">
    <property type="entry name" value="HATPase_dom"/>
</dbReference>
<evidence type="ECO:0000256" key="5">
    <source>
        <dbReference type="ARBA" id="ARBA00022777"/>
    </source>
</evidence>
<dbReference type="Gene3D" id="1.10.287.130">
    <property type="match status" value="1"/>
</dbReference>
<dbReference type="InterPro" id="IPR004358">
    <property type="entry name" value="Sig_transdc_His_kin-like_C"/>
</dbReference>
<gene>
    <name evidence="10" type="ORF">G0Q06_10960</name>
</gene>
<dbReference type="PANTHER" id="PTHR43547">
    <property type="entry name" value="TWO-COMPONENT HISTIDINE KINASE"/>
    <property type="match status" value="1"/>
</dbReference>
<dbReference type="GO" id="GO:0000155">
    <property type="term" value="F:phosphorelay sensor kinase activity"/>
    <property type="evidence" value="ECO:0007669"/>
    <property type="project" value="InterPro"/>
</dbReference>
<protein>
    <recommendedName>
        <fullName evidence="2">histidine kinase</fullName>
        <ecNumber evidence="2">2.7.13.3</ecNumber>
    </recommendedName>
</protein>
<dbReference type="PRINTS" id="PR00344">
    <property type="entry name" value="BCTRLSENSOR"/>
</dbReference>
<feature type="domain" description="Response regulatory" evidence="9">
    <location>
        <begin position="9"/>
        <end position="124"/>
    </location>
</feature>
<dbReference type="EC" id="2.7.13.3" evidence="2"/>
<organism evidence="10 11">
    <name type="scientific">Oceanipulchritudo coccoides</name>
    <dbReference type="NCBI Taxonomy" id="2706888"/>
    <lineage>
        <taxon>Bacteria</taxon>
        <taxon>Pseudomonadati</taxon>
        <taxon>Verrucomicrobiota</taxon>
        <taxon>Opitutia</taxon>
        <taxon>Puniceicoccales</taxon>
        <taxon>Oceanipulchritudinaceae</taxon>
        <taxon>Oceanipulchritudo</taxon>
    </lineage>
</organism>
<feature type="domain" description="Histidine kinase" evidence="8">
    <location>
        <begin position="153"/>
        <end position="367"/>
    </location>
</feature>
<dbReference type="SMART" id="SM00448">
    <property type="entry name" value="REC"/>
    <property type="match status" value="1"/>
</dbReference>
<feature type="coiled-coil region" evidence="7">
    <location>
        <begin position="126"/>
        <end position="153"/>
    </location>
</feature>
<evidence type="ECO:0000259" key="8">
    <source>
        <dbReference type="PROSITE" id="PS50109"/>
    </source>
</evidence>
<dbReference type="SMART" id="SM00388">
    <property type="entry name" value="HisKA"/>
    <property type="match status" value="1"/>
</dbReference>
<keyword evidence="3 6" id="KW-0597">Phosphoprotein</keyword>
<comment type="caution">
    <text evidence="10">The sequence shown here is derived from an EMBL/GenBank/DDBJ whole genome shotgun (WGS) entry which is preliminary data.</text>
</comment>
<keyword evidence="11" id="KW-1185">Reference proteome</keyword>
<reference evidence="10 11" key="1">
    <citation type="submission" date="2020-02" db="EMBL/GenBank/DDBJ databases">
        <title>Albibacoteraceae fam. nov., the first described family within the subdivision 4 Verrucomicrobia.</title>
        <authorList>
            <person name="Xi F."/>
        </authorList>
    </citation>
    <scope>NUCLEOTIDE SEQUENCE [LARGE SCALE GENOMIC DNA]</scope>
    <source>
        <strain evidence="10 11">CK1056</strain>
    </source>
</reference>
<dbReference type="FunFam" id="3.30.565.10:FF:000006">
    <property type="entry name" value="Sensor histidine kinase WalK"/>
    <property type="match status" value="1"/>
</dbReference>
<dbReference type="Gene3D" id="3.30.565.10">
    <property type="entry name" value="Histidine kinase-like ATPase, C-terminal domain"/>
    <property type="match status" value="1"/>
</dbReference>
<dbReference type="InterPro" id="IPR001789">
    <property type="entry name" value="Sig_transdc_resp-reg_receiver"/>
</dbReference>
<evidence type="ECO:0000256" key="6">
    <source>
        <dbReference type="PROSITE-ProRule" id="PRU00169"/>
    </source>
</evidence>
<dbReference type="EMBL" id="JAAGNX010000003">
    <property type="protein sequence ID" value="NDV62973.1"/>
    <property type="molecule type" value="Genomic_DNA"/>
</dbReference>
<dbReference type="Pfam" id="PF00072">
    <property type="entry name" value="Response_reg"/>
    <property type="match status" value="1"/>
</dbReference>
<dbReference type="Proteomes" id="UP000478417">
    <property type="component" value="Unassembled WGS sequence"/>
</dbReference>
<sequence>MTNKAEQESLLIVDDTPANIDLLVDLLSSNYRTRVATSGEKALSLCAQEAPDLILLDIMMPGMDGYEVCRKLKEVEETKNIPIIFVTAKGEIQDETKGLALGAVDYISKPITPAVVLARVETHLKVNRQRLKIEAAYNQLRELEALRDNLVHMVVHDMRGPLALMSGHLEILKMNGNLGDRENGHVDSITKSCMGLIEMVSSLLDVSRFDNDEMPLDMADQDIVLLAEETVVPYQTLKYGPSVVFESTLETLPVNCDQSIIERVIANLIGNAVKFTPPDGTVRLELEKADHEVKVSVSDTGSGISPEFHEKIFERFGQVEMQNKKQKYSTGLGLTFCKLAVEAHGGTIGVESEVGNGSTFWFRLPIR</sequence>